<dbReference type="EMBL" id="KI669460">
    <property type="protein sequence ID" value="OCF60103.1"/>
    <property type="molecule type" value="Genomic_DNA"/>
</dbReference>
<feature type="region of interest" description="Disordered" evidence="1">
    <location>
        <begin position="1135"/>
        <end position="1214"/>
    </location>
</feature>
<evidence type="ECO:0000256" key="1">
    <source>
        <dbReference type="SAM" id="MobiDB-lite"/>
    </source>
</evidence>
<organism evidence="4 5">
    <name type="scientific">Kwoniella mangroviensis CBS 10435</name>
    <dbReference type="NCBI Taxonomy" id="1331196"/>
    <lineage>
        <taxon>Eukaryota</taxon>
        <taxon>Fungi</taxon>
        <taxon>Dikarya</taxon>
        <taxon>Basidiomycota</taxon>
        <taxon>Agaricomycotina</taxon>
        <taxon>Tremellomycetes</taxon>
        <taxon>Tremellales</taxon>
        <taxon>Cryptococcaceae</taxon>
        <taxon>Kwoniella</taxon>
    </lineage>
</organism>
<evidence type="ECO:0000256" key="2">
    <source>
        <dbReference type="SAM" id="Phobius"/>
    </source>
</evidence>
<evidence type="ECO:0000259" key="3">
    <source>
        <dbReference type="Pfam" id="PF21678"/>
    </source>
</evidence>
<feature type="domain" description="Csf1 N-terminal" evidence="3">
    <location>
        <begin position="26"/>
        <end position="803"/>
    </location>
</feature>
<dbReference type="Proteomes" id="UP000092583">
    <property type="component" value="Unassembled WGS sequence"/>
</dbReference>
<feature type="compositionally biased region" description="Polar residues" evidence="1">
    <location>
        <begin position="2497"/>
        <end position="2522"/>
    </location>
</feature>
<feature type="region of interest" description="Disordered" evidence="1">
    <location>
        <begin position="3065"/>
        <end position="3108"/>
    </location>
</feature>
<sequence length="3184" mass="353872">MAVHGEVNLLLLIELAAVVIGASAFLFYWNRLLGSIVALIIRLYTWRNYNAYIVIGSLQIAPLAGRISFRDVEYHSSNISVRALHGHVTWRYWKFRIRHETDSQSTNTKRNKLPCRITVFAEGVEAFVFNRTPAYDAIVERMKKHEREEAAAKGSPRSSDDINGDPDSTLRSRLKKVVKTSTRGSATTKATTSENGFADHQYSVEPDHHNVNLVKPTPVKPASEGVNWFREALPIDIKIVTGSLILGSDATPMVLIGDFKRAEGMMEVTDSRSTLDLYKTAINLTFHNASVLMRTNVDYSGPLLAHGKKVYDELLKRQPDLTSKPPSALSIFTGFHLLSKQFRFIHDPKFSTPPVAGLPTDKIWKGLARYREPESGEAKGPKREEREYAKVTTLLETPKLEFTYYADTPGVVPLPSEAPYIDDQDQIGNVDLPPEYGIDITIHKGNVKYGPWADKQREAIQRAFAPSLFFDSEIKPKLRPGDTRVHTTLVLHLLLQEETVMRIPTREPSKDWQYDNAPADVERRYGWLDVVVGPNSSISYTQDQVATKQGYDSMLVLQLDSIGISSSVNLDTFIKAKTCKLSMTMPTPLEWDAQRDWGMDVTLDTASISLLRDHVTLISDLSKDWSSGATGGDYHHFVPNHYNFRVSLINYDLHLYINDYNIVDAPWSRDSNAFMDVYGPRMDAYVAVASTQYRPESSSVPFSVSLSDARVELCVPKWDTHRAFGPDVTEIGKIGDLTAKGSYLYYSIPKPDHQETLDLHLEGKHVVFKAFGWVLRRLFCIKDNYFGTFTQFRTMQEYLEKFDHDPDSVGDPIEEKYRPGRSDPFAVFVTMNVEESLVLMSDEIYNCRKGLVIPVPQLQMNLKSVDHFMDLSLDAPPTYVTASPDLDSAFAIGGCPSIAETDIIFIEGIEVKANRLFGPQPQANTYLCLWEIVIPKVSAFMSPSFVSILRATGRSVGYTFSDPENGPSEVYVPKSAPDVTFFKVTVDEAIAMLSAGDYAISVEMPSGLSLDTSTLGTRSYSSMMDVSLPSLIVNMLERRPKTPWQSVGSARAGAAIDLFKAPSGWREAVTRQQHFIRKEDEETSRIWYMYEESKPSVSPHVNGFYLPQPMLQSPEGVCPSPVLRSNALQLIITGQSADDDSVNEESERSTIGSAHDEIASSSASSSGNDIGYRDFDQSRLRNRRSRSFATARETPDNSTVGEESDTDSRASSIVESISSNTAKAYGDIASAMETKLRSFHTIHMNYGPFAKSDGSFSVTADYPSPVRSIDDGTIIRIKSKAICLDLTPTSIPTISTILTGLSAKDEGFEKRLDALLAEQLSAAEEESKINVPTVLDLRLPSVGINLSTGGKRQISLATQLQGISCHLSQYAPRNKQAIFDVSAKVSTITLVTLAPISPISDICLRDVSSFDDEPFGGVPVLKAAMQGLEIAAHHSQGVRLHTKVSHATIDTVTLAFETIFTLIQPWQESIRRIQMSKPSAASDAHVLYTILQKVIEHGYDAYLPAFAYERAYGLHVQDCRNVRTQSGWRLLARFRDWYRRIPAQQPVEPELPMDQMAEYTINQLCRVEDTVHGAENVIREQYFIQRVFGNTIRESTNTKQKEKAMDLFFYSENLKISHHGHSLGSKKISSSSIFIDKASIGGSKATGRTDDRPVTQIQLVVAVQDVRTDIQDSILGSIRAALEQMPEMAVKTEDSNLRSTNSNLVVIGDGQIGTINLDVHGGGLRLHFGANDFHLTSLARKSVRLNHDPPHRSSKETVNATCASIELSLLQIEETQNQADRSSDRIIVCLKSEGLSTLYDNYHSTSRNSPSTGAKIAVGLKLLDFDSRPQLRAFYAFVQAWKEKELPLYAANINEIRSIVSGKIPSRPESGRSSSPLQLAAVDVAIEALHMQVRAAKALWLGWDIGKIYASRQHVNDNVRFAIQVAPQVVGAYASIRKHKSTDSSALRLPSITIIGDTKSIDDRAHVSVNIELGFFTGVLKPVILDRLLSLHQQLAADITEFVNDWHKDVTRAINKRHTKGISMASVDTASSVHPNSPGLLFDIHIGVAGLRLGLRADDVATTLLFEALAVKGRATNHLTEENALHWRAKIDHFGLSLGHLGSEALSNDTEPVRTHRTAYMLLDAEVHEVPPTPQSTSRLNINLSRVHTVMHPEALSELTDLLKSWMSDLHTLRDHRSAEVAEVKVHTSRVLRRLESAEKVEHSEKSWFANRLVFVEVSGIGIAIPLVEGAAIGDTIHSDLPALLYSIRVISFQNRRNETARFKVQNMVLQFIRKFDQSSSEHFTGDFHESVNRMTLPSIDMEAQMSSTPDIWQLSAHCSATDFKLSLSPEVADGVYKLIDLFHHGKERITKLEAHYKSEMAKHPYESVSAKYDDPSSPAVIRPSQRILVRMSYTFNSGIVELHRGLSESERMALNADMKKSRQWHDTVVLPTVSLWMDYSGPQAMNSASDDNGDSDALLLFNAAVHESRNLLRPTILPFFVQVINRMEGRAKHKVATSTATTQPRPESIPASISEQSVHTMSRTPMEKIRLRFTLRIDKSRLRLSCAPDSNAYVDLKWESGGFLASTTIGGNDVTTVAGTISDVTAYLRHEFAEEGRSCIEAGAKDMAFTIAHRPDDGNGHQKGLSIVLDTQLSGQFRLEQFSAWLTFAAVWIDSAPPLDLPPKSAIVEAATSSAPALAPVPNQQKLAIVALIRFRSIDLDANVGVTNAKLELTPIVLRTISNGEFTEVDLDIGVTQLTAKGDISGDLRSEHLNFHTSRQSSRSAMQAVPTVLSMAIDAGDLTGSLLLQELKVIIFHLEPATVKLADDWKAFNDDQNSQVNLSFTVQTGVFRAIARLLAIPSLVNKVYSITNTFDSQERVASQRSKIYKSTKLRKSTEPSPMAAAILHTARKAGQSMNTSGSVRTSQTMRFDLGGIELGIFNAPVTDEHRGDFYRFMIGKCETDLKRQLSKEGLPKRDLSVLVSFVSWDTSDGPRAAKNAAGSRVVKEMIESASKHGKREIAWLPLMTMTMHSIEEPRPPVIVYDFDLIWGEGDGDVAILPYFFEQAYKTFDAFTKGLEQEQITKAKRRGEDKPVRRNTSTVNFDIKHNPNNGADKVKEEDDDDGGDEKLTFRTRLAGTRPLPVPRLRLLGEGTRQAMVIIPRINEFSEQLPIMVHKGITSPLEDGMDLLLKLYEKQLPDRAT</sequence>
<dbReference type="Pfam" id="PF21678">
    <property type="entry name" value="Csf1_N"/>
    <property type="match status" value="1"/>
</dbReference>
<dbReference type="OrthoDB" id="10051416at2759"/>
<dbReference type="PANTHER" id="PTHR32085:SF3">
    <property type="entry name" value="PROTEIN CSF1"/>
    <property type="match status" value="1"/>
</dbReference>
<reference evidence="5" key="2">
    <citation type="submission" date="2013-12" db="EMBL/GenBank/DDBJ databases">
        <title>Evolution of pathogenesis and genome organization in the Tremellales.</title>
        <authorList>
            <person name="Cuomo C."/>
            <person name="Litvintseva A."/>
            <person name="Heitman J."/>
            <person name="Chen Y."/>
            <person name="Sun S."/>
            <person name="Springer D."/>
            <person name="Dromer F."/>
            <person name="Young S."/>
            <person name="Zeng Q."/>
            <person name="Chapman S."/>
            <person name="Gujja S."/>
            <person name="Saif S."/>
            <person name="Birren B."/>
        </authorList>
    </citation>
    <scope>NUCLEOTIDE SEQUENCE [LARGE SCALE GENOMIC DNA]</scope>
    <source>
        <strain evidence="5">CBS 10435</strain>
    </source>
</reference>
<feature type="compositionally biased region" description="Basic and acidic residues" evidence="1">
    <location>
        <begin position="3065"/>
        <end position="3076"/>
    </location>
</feature>
<feature type="region of interest" description="Disordered" evidence="1">
    <location>
        <begin position="146"/>
        <end position="172"/>
    </location>
</feature>
<evidence type="ECO:0000313" key="5">
    <source>
        <dbReference type="Proteomes" id="UP000092583"/>
    </source>
</evidence>
<dbReference type="STRING" id="1331196.A0A1B9IX51"/>
<protein>
    <recommendedName>
        <fullName evidence="3">Csf1 N-terminal domain-containing protein</fullName>
    </recommendedName>
</protein>
<evidence type="ECO:0000313" key="4">
    <source>
        <dbReference type="EMBL" id="OCF60103.1"/>
    </source>
</evidence>
<dbReference type="PANTHER" id="PTHR32085">
    <property type="entry name" value="PROTEIN CSF1"/>
    <property type="match status" value="1"/>
</dbReference>
<dbReference type="InterPro" id="IPR048636">
    <property type="entry name" value="Csf1_N"/>
</dbReference>
<dbReference type="InterPro" id="IPR029636">
    <property type="entry name" value="Csf1"/>
</dbReference>
<feature type="region of interest" description="Disordered" evidence="1">
    <location>
        <begin position="2496"/>
        <end position="2522"/>
    </location>
</feature>
<keyword evidence="2" id="KW-0812">Transmembrane</keyword>
<dbReference type="GO" id="GO:0016020">
    <property type="term" value="C:membrane"/>
    <property type="evidence" value="ECO:0007669"/>
    <property type="project" value="InterPro"/>
</dbReference>
<keyword evidence="2" id="KW-1133">Transmembrane helix</keyword>
<gene>
    <name evidence="4" type="ORF">L486_02780</name>
</gene>
<dbReference type="GO" id="GO:0006113">
    <property type="term" value="P:fermentation"/>
    <property type="evidence" value="ECO:0007669"/>
    <property type="project" value="InterPro"/>
</dbReference>
<proteinExistence type="predicted"/>
<reference evidence="4 5" key="1">
    <citation type="submission" date="2013-07" db="EMBL/GenBank/DDBJ databases">
        <title>The Genome Sequence of Kwoniella mangroviensis CBS10435.</title>
        <authorList>
            <consortium name="The Broad Institute Genome Sequencing Platform"/>
            <person name="Cuomo C."/>
            <person name="Litvintseva A."/>
            <person name="Chen Y."/>
            <person name="Heitman J."/>
            <person name="Sun S."/>
            <person name="Springer D."/>
            <person name="Dromer F."/>
            <person name="Young S.K."/>
            <person name="Zeng Q."/>
            <person name="Gargeya S."/>
            <person name="Fitzgerald M."/>
            <person name="Abouelleil A."/>
            <person name="Alvarado L."/>
            <person name="Berlin A.M."/>
            <person name="Chapman S.B."/>
            <person name="Dewar J."/>
            <person name="Goldberg J."/>
            <person name="Griggs A."/>
            <person name="Gujja S."/>
            <person name="Hansen M."/>
            <person name="Howarth C."/>
            <person name="Imamovic A."/>
            <person name="Larimer J."/>
            <person name="McCowan C."/>
            <person name="Murphy C."/>
            <person name="Pearson M."/>
            <person name="Priest M."/>
            <person name="Roberts A."/>
            <person name="Saif S."/>
            <person name="Shea T."/>
            <person name="Sykes S."/>
            <person name="Wortman J."/>
            <person name="Nusbaum C."/>
            <person name="Birren B."/>
        </authorList>
    </citation>
    <scope>NUCLEOTIDE SEQUENCE [LARGE SCALE GENOMIC DNA]</scope>
    <source>
        <strain evidence="4 5">CBS 10435</strain>
    </source>
</reference>
<keyword evidence="5" id="KW-1185">Reference proteome</keyword>
<feature type="transmembrane region" description="Helical" evidence="2">
    <location>
        <begin position="7"/>
        <end position="29"/>
    </location>
</feature>
<keyword evidence="2" id="KW-0472">Membrane</keyword>
<name>A0A1B9IX51_9TREE</name>
<accession>A0A1B9IX51</accession>